<dbReference type="EMBL" id="CP069110">
    <property type="protein sequence ID" value="QSS61031.1"/>
    <property type="molecule type" value="Genomic_DNA"/>
</dbReference>
<dbReference type="InterPro" id="IPR011009">
    <property type="entry name" value="Kinase-like_dom_sf"/>
</dbReference>
<feature type="region of interest" description="Disordered" evidence="1">
    <location>
        <begin position="91"/>
        <end position="110"/>
    </location>
</feature>
<dbReference type="SUPFAM" id="SSF56112">
    <property type="entry name" value="Protein kinase-like (PK-like)"/>
    <property type="match status" value="1"/>
</dbReference>
<dbReference type="VEuPathDB" id="FungiDB:I7I51_05839"/>
<proteinExistence type="predicted"/>
<reference evidence="2" key="1">
    <citation type="submission" date="2021-01" db="EMBL/GenBank/DDBJ databases">
        <title>Chromosome-level genome assembly of a human fungal pathogen reveals clustering of transcriptionally co-regulated genes.</title>
        <authorList>
            <person name="Voorhies M."/>
            <person name="Cohen S."/>
            <person name="Shea T.P."/>
            <person name="Petrus S."/>
            <person name="Munoz J.F."/>
            <person name="Poplawski S."/>
            <person name="Goldman W.E."/>
            <person name="Michael T."/>
            <person name="Cuomo C.A."/>
            <person name="Sil A."/>
            <person name="Beyhan S."/>
        </authorList>
    </citation>
    <scope>NUCLEOTIDE SEQUENCE</scope>
    <source>
        <strain evidence="2">WU24</strain>
    </source>
</reference>
<dbReference type="Proteomes" id="UP000663671">
    <property type="component" value="Chromosome 4"/>
</dbReference>
<gene>
    <name evidence="2" type="ORF">I7I51_05839</name>
</gene>
<evidence type="ECO:0000256" key="1">
    <source>
        <dbReference type="SAM" id="MobiDB-lite"/>
    </source>
</evidence>
<organism evidence="2 3">
    <name type="scientific">Ajellomyces capsulatus</name>
    <name type="common">Darling's disease fungus</name>
    <name type="synonym">Histoplasma capsulatum</name>
    <dbReference type="NCBI Taxonomy" id="5037"/>
    <lineage>
        <taxon>Eukaryota</taxon>
        <taxon>Fungi</taxon>
        <taxon>Dikarya</taxon>
        <taxon>Ascomycota</taxon>
        <taxon>Pezizomycotina</taxon>
        <taxon>Eurotiomycetes</taxon>
        <taxon>Eurotiomycetidae</taxon>
        <taxon>Onygenales</taxon>
        <taxon>Ajellomycetaceae</taxon>
        <taxon>Histoplasma</taxon>
    </lineage>
</organism>
<dbReference type="AlphaFoldDB" id="A0A8A1M4V8"/>
<sequence length="216" mass="24933">MFYKYPPTRKRRLNSHRHSPDFVCLVFNHSRDLEGILEESSMLSLSNLFRRHIWSSLWGFISNFIRSINLSQYLSGTARPILDDDVEPGRTEAQFHHNAKSPEDSSHLVADRPTHPPKCISIGFSGIICEIDEDTIVKHPKVIPNNDLYNQMYRDMIINERLIYERLGSHKGIISYLGVHDQLTGAIRLAYVKEGDLECYIQSHDKPSEAVRATWI</sequence>
<dbReference type="OrthoDB" id="4175401at2759"/>
<name>A0A8A1M4V8_AJECA</name>
<accession>A0A8A1M4V8</accession>
<protein>
    <submittedName>
        <fullName evidence="2">Uncharacterized protein</fullName>
    </submittedName>
</protein>
<evidence type="ECO:0000313" key="2">
    <source>
        <dbReference type="EMBL" id="QSS61031.1"/>
    </source>
</evidence>
<evidence type="ECO:0000313" key="3">
    <source>
        <dbReference type="Proteomes" id="UP000663671"/>
    </source>
</evidence>